<protein>
    <submittedName>
        <fullName evidence="1">Uncharacterized protein</fullName>
    </submittedName>
</protein>
<sequence>MEDSHSTARKIKTPFKRFATREVLTKFNSLYKTMAISRTSRISVISIVSRYRAIMPGKSENFALIAASASFPGQGGIPPTAKAVGFGDRPNYKNAYII</sequence>
<gene>
    <name evidence="1" type="ORF">SDC9_94170</name>
</gene>
<accession>A0A645A2N8</accession>
<reference evidence="1" key="1">
    <citation type="submission" date="2019-08" db="EMBL/GenBank/DDBJ databases">
        <authorList>
            <person name="Kucharzyk K."/>
            <person name="Murdoch R.W."/>
            <person name="Higgins S."/>
            <person name="Loffler F."/>
        </authorList>
    </citation>
    <scope>NUCLEOTIDE SEQUENCE</scope>
</reference>
<dbReference type="EMBL" id="VSSQ01011685">
    <property type="protein sequence ID" value="MPM47460.1"/>
    <property type="molecule type" value="Genomic_DNA"/>
</dbReference>
<organism evidence="1">
    <name type="scientific">bioreactor metagenome</name>
    <dbReference type="NCBI Taxonomy" id="1076179"/>
    <lineage>
        <taxon>unclassified sequences</taxon>
        <taxon>metagenomes</taxon>
        <taxon>ecological metagenomes</taxon>
    </lineage>
</organism>
<comment type="caution">
    <text evidence="1">The sequence shown here is derived from an EMBL/GenBank/DDBJ whole genome shotgun (WGS) entry which is preliminary data.</text>
</comment>
<evidence type="ECO:0000313" key="1">
    <source>
        <dbReference type="EMBL" id="MPM47460.1"/>
    </source>
</evidence>
<proteinExistence type="predicted"/>
<name>A0A645A2N8_9ZZZZ</name>
<dbReference type="AlphaFoldDB" id="A0A645A2N8"/>